<dbReference type="PIRSF" id="PIRSF038941">
    <property type="entry name" value="NspC"/>
    <property type="match status" value="1"/>
</dbReference>
<dbReference type="CDD" id="cd06829">
    <property type="entry name" value="PLPDE_III_CANSDC"/>
    <property type="match status" value="1"/>
</dbReference>
<feature type="domain" description="Orn/DAP/Arg decarboxylase 2 C-terminal" evidence="12">
    <location>
        <begin position="137"/>
        <end position="336"/>
    </location>
</feature>
<dbReference type="PANTHER" id="PTHR43727:SF1">
    <property type="entry name" value="CARBOXYNORSPERMIDINE_CARBOXYSPERMIDINE DECARBOXYLASE"/>
    <property type="match status" value="1"/>
</dbReference>
<organism evidence="13 14">
    <name type="scientific">Proteiniphilum saccharofermentans</name>
    <dbReference type="NCBI Taxonomy" id="1642647"/>
    <lineage>
        <taxon>Bacteria</taxon>
        <taxon>Pseudomonadati</taxon>
        <taxon>Bacteroidota</taxon>
        <taxon>Bacteroidia</taxon>
        <taxon>Bacteroidales</taxon>
        <taxon>Dysgonomonadaceae</taxon>
        <taxon>Proteiniphilum</taxon>
    </lineage>
</organism>
<evidence type="ECO:0000256" key="7">
    <source>
        <dbReference type="ARBA" id="ARBA00023239"/>
    </source>
</evidence>
<evidence type="ECO:0000256" key="6">
    <source>
        <dbReference type="ARBA" id="ARBA00023066"/>
    </source>
</evidence>
<keyword evidence="5" id="KW-0663">Pyridoxal phosphate</keyword>
<dbReference type="GO" id="GO:0045312">
    <property type="term" value="P:nor-spermidine biosynthetic process"/>
    <property type="evidence" value="ECO:0007669"/>
    <property type="project" value="InterPro"/>
</dbReference>
<reference evidence="13 14" key="1">
    <citation type="submission" date="2016-08" db="EMBL/GenBank/DDBJ databases">
        <authorList>
            <person name="Seilhamer J.J."/>
        </authorList>
    </citation>
    <scope>NUCLEOTIDE SEQUENCE [LARGE SCALE GENOMIC DNA]</scope>
    <source>
        <strain evidence="13">M3/6</strain>
    </source>
</reference>
<keyword evidence="4" id="KW-0210">Decarboxylase</keyword>
<evidence type="ECO:0000256" key="4">
    <source>
        <dbReference type="ARBA" id="ARBA00022793"/>
    </source>
</evidence>
<dbReference type="Gene3D" id="2.40.37.10">
    <property type="entry name" value="Lyase, Ornithine Decarboxylase, Chain A, domain 1"/>
    <property type="match status" value="1"/>
</dbReference>
<evidence type="ECO:0000256" key="1">
    <source>
        <dbReference type="ARBA" id="ARBA00001933"/>
    </source>
</evidence>
<dbReference type="InterPro" id="IPR005730">
    <property type="entry name" value="Nsp_de-COase"/>
</dbReference>
<evidence type="ECO:0000256" key="8">
    <source>
        <dbReference type="ARBA" id="ARBA00025802"/>
    </source>
</evidence>
<proteinExistence type="inferred from homology"/>
<accession>A0A1R3SX30</accession>
<dbReference type="FunFam" id="3.20.20.10:FF:000012">
    <property type="entry name" value="Carboxynorspermidine/carboxyspermidine decarboxylase"/>
    <property type="match status" value="1"/>
</dbReference>
<dbReference type="InterPro" id="IPR009006">
    <property type="entry name" value="Ala_racemase/Decarboxylase_C"/>
</dbReference>
<name>A0A1R3SX30_9BACT</name>
<dbReference type="EC" id="4.1.1.96" evidence="2"/>
<dbReference type="GO" id="GO:0008836">
    <property type="term" value="F:diaminopimelate decarboxylase activity"/>
    <property type="evidence" value="ECO:0007669"/>
    <property type="project" value="TreeGrafter"/>
</dbReference>
<dbReference type="KEGG" id="psac:PSM36_0692"/>
<dbReference type="RefSeq" id="WP_076928863.1">
    <property type="nucleotide sequence ID" value="NZ_LT605205.1"/>
</dbReference>
<dbReference type="AlphaFoldDB" id="A0A1R3SX30"/>
<evidence type="ECO:0000313" key="14">
    <source>
        <dbReference type="Proteomes" id="UP000187464"/>
    </source>
</evidence>
<evidence type="ECO:0000256" key="11">
    <source>
        <dbReference type="PIRSR" id="PIRSR038941-1"/>
    </source>
</evidence>
<gene>
    <name evidence="13" type="ORF">PSM36_0692</name>
</gene>
<evidence type="ECO:0000313" key="13">
    <source>
        <dbReference type="EMBL" id="SCD19520.1"/>
    </source>
</evidence>
<comment type="catalytic activity">
    <reaction evidence="9">
        <text>carboxyspermidine + H(+) = spermidine + CO2</text>
        <dbReference type="Rhea" id="RHEA:34095"/>
        <dbReference type="ChEBI" id="CHEBI:15378"/>
        <dbReference type="ChEBI" id="CHEBI:16526"/>
        <dbReference type="ChEBI" id="CHEBI:57834"/>
        <dbReference type="ChEBI" id="CHEBI:65072"/>
        <dbReference type="EC" id="4.1.1.96"/>
    </reaction>
</comment>
<dbReference type="EMBL" id="LT605205">
    <property type="protein sequence ID" value="SCD19520.1"/>
    <property type="molecule type" value="Genomic_DNA"/>
</dbReference>
<comment type="similarity">
    <text evidence="8">Belongs to the Orn/Lys/Arg decarboxylase class-II family. NspC subfamily.</text>
</comment>
<dbReference type="STRING" id="1642647.PSM36_0692"/>
<dbReference type="SUPFAM" id="SSF51419">
    <property type="entry name" value="PLP-binding barrel"/>
    <property type="match status" value="1"/>
</dbReference>
<dbReference type="FunFam" id="2.40.37.10:FF:000013">
    <property type="entry name" value="Carboxynorspermidine decarboxylase"/>
    <property type="match status" value="1"/>
</dbReference>
<dbReference type="InterPro" id="IPR022643">
    <property type="entry name" value="De-COase2_C"/>
</dbReference>
<keyword evidence="7 13" id="KW-0456">Lyase</keyword>
<evidence type="ECO:0000256" key="5">
    <source>
        <dbReference type="ARBA" id="ARBA00022898"/>
    </source>
</evidence>
<feature type="binding site" evidence="11">
    <location>
        <position position="279"/>
    </location>
    <ligand>
        <name>substrate</name>
    </ligand>
</feature>
<evidence type="ECO:0000256" key="2">
    <source>
        <dbReference type="ARBA" id="ARBA00012259"/>
    </source>
</evidence>
<dbReference type="GO" id="GO:0009089">
    <property type="term" value="P:lysine biosynthetic process via diaminopimelate"/>
    <property type="evidence" value="ECO:0007669"/>
    <property type="project" value="TreeGrafter"/>
</dbReference>
<dbReference type="Gene3D" id="3.20.20.10">
    <property type="entry name" value="Alanine racemase"/>
    <property type="match status" value="1"/>
</dbReference>
<evidence type="ECO:0000259" key="12">
    <source>
        <dbReference type="Pfam" id="PF00278"/>
    </source>
</evidence>
<evidence type="ECO:0000256" key="9">
    <source>
        <dbReference type="ARBA" id="ARBA00047351"/>
    </source>
</evidence>
<comment type="cofactor">
    <cofactor evidence="1">
        <name>pyridoxal 5'-phosphate</name>
        <dbReference type="ChEBI" id="CHEBI:597326"/>
    </cofactor>
</comment>
<comment type="catalytic activity">
    <reaction evidence="10">
        <text>carboxynorspermidine + H(+) = norspermidine + CO2</text>
        <dbReference type="Rhea" id="RHEA:34099"/>
        <dbReference type="ChEBI" id="CHEBI:15378"/>
        <dbReference type="ChEBI" id="CHEBI:16526"/>
        <dbReference type="ChEBI" id="CHEBI:57920"/>
        <dbReference type="ChEBI" id="CHEBI:65070"/>
        <dbReference type="EC" id="4.1.1.96"/>
    </reaction>
</comment>
<dbReference type="SUPFAM" id="SSF50621">
    <property type="entry name" value="Alanine racemase C-terminal domain-like"/>
    <property type="match status" value="1"/>
</dbReference>
<keyword evidence="6" id="KW-0745">Spermidine biosynthesis</keyword>
<protein>
    <recommendedName>
        <fullName evidence="3">Carboxynorspermidine/carboxyspermidine decarboxylase</fullName>
        <ecNumber evidence="2">4.1.1.96</ecNumber>
    </recommendedName>
</protein>
<dbReference type="Pfam" id="PF00278">
    <property type="entry name" value="Orn_DAP_Arg_deC"/>
    <property type="match status" value="1"/>
</dbReference>
<keyword evidence="14" id="KW-1185">Reference proteome</keyword>
<sequence>MIDFSKIPSPCFVMEEELLRRNLRLIRSVQDRAGVQIILAFKAFAMWKSFPIVREYIRHSTASSVAEAQLAFEEMGSPAHTYAPAYIDSDFPYFLKYSSHITFNSFTQFERFYPQVQLSGKKIECGIRINPEFSVVDTDLYNPSAPGSRLGVTADKIGTELPEGITGLHLHNLCENNSYDLEKTLEVVEQKFGHLFGQVQWLNLGGGHLMTHKDYNVEHLIGVLTGLKERYPHLHIIMEPGSAFAWETGILVATVADIVENRGIKTAMLNVSFACHMPDCLEMPYKPRIRGAGQEPVPGKPTYRMGGNSCLSGDFMGDWSFDEPLQVGDRVVFEDMIHYTIVKTTMFNGVSHPSIGLWTTKGEFELYRRFGYEDYKQRMS</sequence>
<dbReference type="GO" id="GO:0008295">
    <property type="term" value="P:spermidine biosynthetic process"/>
    <property type="evidence" value="ECO:0007669"/>
    <property type="project" value="UniProtKB-KW"/>
</dbReference>
<evidence type="ECO:0000256" key="3">
    <source>
        <dbReference type="ARBA" id="ARBA00013633"/>
    </source>
</evidence>
<evidence type="ECO:0000256" key="10">
    <source>
        <dbReference type="ARBA" id="ARBA00047389"/>
    </source>
</evidence>
<dbReference type="Proteomes" id="UP000187464">
    <property type="component" value="Chromosome I"/>
</dbReference>
<dbReference type="NCBIfam" id="TIGR01047">
    <property type="entry name" value="nspC"/>
    <property type="match status" value="1"/>
</dbReference>
<dbReference type="InterPro" id="IPR029066">
    <property type="entry name" value="PLP-binding_barrel"/>
</dbReference>
<dbReference type="PANTHER" id="PTHR43727">
    <property type="entry name" value="DIAMINOPIMELATE DECARBOXYLASE"/>
    <property type="match status" value="1"/>
</dbReference>